<keyword evidence="2" id="KW-0677">Repeat</keyword>
<sequence>CSQPPRFVFAELTTTPKSSYPVGTQLTYRCRPGYVRNGGESPVLTCLDNSSWSEKPDFCIGKACEQPAIKNGNFHVKTNLLLGATITFTCNVG</sequence>
<dbReference type="InterPro" id="IPR000436">
    <property type="entry name" value="Sushi_SCR_CCP_dom"/>
</dbReference>
<dbReference type="EMBL" id="VYZS01341400">
    <property type="protein sequence ID" value="NXS13789.1"/>
    <property type="molecule type" value="Genomic_DNA"/>
</dbReference>
<dbReference type="AlphaFoldDB" id="A0A7L2RWZ4"/>
<evidence type="ECO:0000256" key="2">
    <source>
        <dbReference type="ARBA" id="ARBA00022737"/>
    </source>
</evidence>
<keyword evidence="3" id="KW-1015">Disulfide bond</keyword>
<keyword evidence="4" id="KW-0325">Glycoprotein</keyword>
<gene>
    <name evidence="7" type="primary">Cd55_4</name>
    <name evidence="7" type="ORF">NEOCOR_R01243</name>
</gene>
<feature type="non-terminal residue" evidence="7">
    <location>
        <position position="1"/>
    </location>
</feature>
<feature type="domain" description="Sushi" evidence="6">
    <location>
        <begin position="1"/>
        <end position="61"/>
    </location>
</feature>
<dbReference type="SMART" id="SM00032">
    <property type="entry name" value="CCP"/>
    <property type="match status" value="1"/>
</dbReference>
<evidence type="ECO:0000313" key="8">
    <source>
        <dbReference type="Proteomes" id="UP000560066"/>
    </source>
</evidence>
<proteinExistence type="predicted"/>
<evidence type="ECO:0000259" key="6">
    <source>
        <dbReference type="PROSITE" id="PS50923"/>
    </source>
</evidence>
<dbReference type="InterPro" id="IPR050350">
    <property type="entry name" value="Compl-Cell_Adhes-Reg"/>
</dbReference>
<feature type="non-terminal residue" evidence="7">
    <location>
        <position position="93"/>
    </location>
</feature>
<dbReference type="Gene3D" id="2.10.70.10">
    <property type="entry name" value="Complement Module, domain 1"/>
    <property type="match status" value="2"/>
</dbReference>
<dbReference type="Pfam" id="PF00084">
    <property type="entry name" value="Sushi"/>
    <property type="match status" value="1"/>
</dbReference>
<dbReference type="FunFam" id="2.10.70.10:FF:000044">
    <property type="entry name" value="Complement component receptor type 1"/>
    <property type="match status" value="1"/>
</dbReference>
<comment type="caution">
    <text evidence="5">Lacks conserved residue(s) required for the propagation of feature annotation.</text>
</comment>
<dbReference type="PANTHER" id="PTHR19325">
    <property type="entry name" value="COMPLEMENT COMPONENT-RELATED SUSHI DOMAIN-CONTAINING"/>
    <property type="match status" value="1"/>
</dbReference>
<keyword evidence="8" id="KW-1185">Reference proteome</keyword>
<dbReference type="OrthoDB" id="6127264at2759"/>
<name>A0A7L2RWZ4_9PASS</name>
<accession>A0A7L2RWZ4</accession>
<dbReference type="PANTHER" id="PTHR19325:SF570">
    <property type="entry name" value="COMPLEMENT COMPONENT 4 BINDING PROTEIN, MEMBRANE"/>
    <property type="match status" value="1"/>
</dbReference>
<evidence type="ECO:0000256" key="4">
    <source>
        <dbReference type="ARBA" id="ARBA00023180"/>
    </source>
</evidence>
<protein>
    <submittedName>
        <fullName evidence="7">DAF factor</fullName>
    </submittedName>
</protein>
<dbReference type="CDD" id="cd00033">
    <property type="entry name" value="CCP"/>
    <property type="match status" value="1"/>
</dbReference>
<reference evidence="7 8" key="1">
    <citation type="submission" date="2019-09" db="EMBL/GenBank/DDBJ databases">
        <title>Bird 10,000 Genomes (B10K) Project - Family phase.</title>
        <authorList>
            <person name="Zhang G."/>
        </authorList>
    </citation>
    <scope>NUCLEOTIDE SEQUENCE [LARGE SCALE GENOMIC DNA]</scope>
    <source>
        <strain evidence="7">B10K-DU-002-79</strain>
    </source>
</reference>
<evidence type="ECO:0000256" key="5">
    <source>
        <dbReference type="PROSITE-ProRule" id="PRU00302"/>
    </source>
</evidence>
<dbReference type="PROSITE" id="PS50923">
    <property type="entry name" value="SUSHI"/>
    <property type="match status" value="1"/>
</dbReference>
<evidence type="ECO:0000313" key="7">
    <source>
        <dbReference type="EMBL" id="NXS13789.1"/>
    </source>
</evidence>
<dbReference type="Proteomes" id="UP000560066">
    <property type="component" value="Unassembled WGS sequence"/>
</dbReference>
<comment type="caution">
    <text evidence="7">The sequence shown here is derived from an EMBL/GenBank/DDBJ whole genome shotgun (WGS) entry which is preliminary data.</text>
</comment>
<organism evidence="7 8">
    <name type="scientific">Neodrepanis coruscans</name>
    <name type="common">wattled asity</name>
    <dbReference type="NCBI Taxonomy" id="254563"/>
    <lineage>
        <taxon>Eukaryota</taxon>
        <taxon>Metazoa</taxon>
        <taxon>Chordata</taxon>
        <taxon>Craniata</taxon>
        <taxon>Vertebrata</taxon>
        <taxon>Euteleostomi</taxon>
        <taxon>Archelosauria</taxon>
        <taxon>Archosauria</taxon>
        <taxon>Dinosauria</taxon>
        <taxon>Saurischia</taxon>
        <taxon>Theropoda</taxon>
        <taxon>Coelurosauria</taxon>
        <taxon>Aves</taxon>
        <taxon>Neognathae</taxon>
        <taxon>Neoaves</taxon>
        <taxon>Telluraves</taxon>
        <taxon>Australaves</taxon>
        <taxon>Passeriformes</taxon>
        <taxon>Philepittidae</taxon>
        <taxon>Neodrepanis</taxon>
    </lineage>
</organism>
<evidence type="ECO:0000256" key="1">
    <source>
        <dbReference type="ARBA" id="ARBA00022659"/>
    </source>
</evidence>
<evidence type="ECO:0000256" key="3">
    <source>
        <dbReference type="ARBA" id="ARBA00023157"/>
    </source>
</evidence>
<dbReference type="InterPro" id="IPR035976">
    <property type="entry name" value="Sushi/SCR/CCP_sf"/>
</dbReference>
<keyword evidence="1 5" id="KW-0768">Sushi</keyword>
<dbReference type="SUPFAM" id="SSF57535">
    <property type="entry name" value="Complement control module/SCR domain"/>
    <property type="match status" value="1"/>
</dbReference>